<dbReference type="AlphaFoldDB" id="A0A0V8E9X1"/>
<dbReference type="InterPro" id="IPR000182">
    <property type="entry name" value="GNAT_dom"/>
</dbReference>
<dbReference type="Gene3D" id="3.40.630.30">
    <property type="match status" value="1"/>
</dbReference>
<dbReference type="GO" id="GO:0016747">
    <property type="term" value="F:acyltransferase activity, transferring groups other than amino-acyl groups"/>
    <property type="evidence" value="ECO:0007669"/>
    <property type="project" value="InterPro"/>
</dbReference>
<feature type="domain" description="N-acetyltransferase" evidence="1">
    <location>
        <begin position="6"/>
        <end position="192"/>
    </location>
</feature>
<dbReference type="PROSITE" id="PS51186">
    <property type="entry name" value="GNAT"/>
    <property type="match status" value="1"/>
</dbReference>
<name>A0A0V8E9X1_LACLL</name>
<dbReference type="RefSeq" id="WP_058211400.1">
    <property type="nucleotide sequence ID" value="NZ_LKLU01000024.1"/>
</dbReference>
<dbReference type="InterPro" id="IPR016181">
    <property type="entry name" value="Acyl_CoA_acyltransferase"/>
</dbReference>
<evidence type="ECO:0000259" key="1">
    <source>
        <dbReference type="PROSITE" id="PS51186"/>
    </source>
</evidence>
<accession>A0A0V8E9X1</accession>
<dbReference type="Pfam" id="PF00583">
    <property type="entry name" value="Acetyltransf_1"/>
    <property type="match status" value="1"/>
</dbReference>
<dbReference type="Proteomes" id="UP000053719">
    <property type="component" value="Unassembled WGS sequence"/>
</dbReference>
<gene>
    <name evidence="2" type="ORF">M20_0442</name>
</gene>
<sequence length="192" mass="22546">MTFYIEKLTSIRDRYSHRDIVDIVSEGFGKKFTSLNLEELAIKKVINNLCIILWNSNNTIVALKDEKIIGVLVFSTQKEHFNLNKLFEGISIKESIYLFLFFSVLSYHASKNETYIELIAVSKEFRKQGIGKELINYIKYHNLNKVITLFVSEDNKNALRLYKNQAFTVKRKIKSKFVKKIIGVKDFYFMSY</sequence>
<dbReference type="PATRIC" id="fig|1360.114.peg.819"/>
<dbReference type="EMBL" id="LKLU01000024">
    <property type="protein sequence ID" value="KSU22614.1"/>
    <property type="molecule type" value="Genomic_DNA"/>
</dbReference>
<evidence type="ECO:0000313" key="3">
    <source>
        <dbReference type="Proteomes" id="UP000053719"/>
    </source>
</evidence>
<protein>
    <submittedName>
        <fullName evidence="2">Acetyltransferase GNAT family</fullName>
    </submittedName>
</protein>
<keyword evidence="2" id="KW-0808">Transferase</keyword>
<organism evidence="2 3">
    <name type="scientific">Lactococcus lactis subsp. lactis</name>
    <name type="common">Streptococcus lactis</name>
    <dbReference type="NCBI Taxonomy" id="1360"/>
    <lineage>
        <taxon>Bacteria</taxon>
        <taxon>Bacillati</taxon>
        <taxon>Bacillota</taxon>
        <taxon>Bacilli</taxon>
        <taxon>Lactobacillales</taxon>
        <taxon>Streptococcaceae</taxon>
        <taxon>Lactococcus</taxon>
    </lineage>
</organism>
<dbReference type="CDD" id="cd04301">
    <property type="entry name" value="NAT_SF"/>
    <property type="match status" value="1"/>
</dbReference>
<proteinExistence type="predicted"/>
<evidence type="ECO:0000313" key="2">
    <source>
        <dbReference type="EMBL" id="KSU22614.1"/>
    </source>
</evidence>
<reference evidence="3" key="1">
    <citation type="submission" date="2015-10" db="EMBL/GenBank/DDBJ databases">
        <title>Draft Genome Sequences of 11 Lactococcus lactis subspecies cremoris strains.</title>
        <authorList>
            <person name="Wels M."/>
            <person name="Backus L."/>
            <person name="Boekhorst J."/>
            <person name="Dijkstra A."/>
            <person name="Beerthuizen M."/>
            <person name="Kelly W."/>
            <person name="Siezen R."/>
            <person name="Bachmann H."/>
            <person name="Van Hijum S."/>
        </authorList>
    </citation>
    <scope>NUCLEOTIDE SEQUENCE [LARGE SCALE GENOMIC DNA]</scope>
    <source>
        <strain evidence="3">M20</strain>
    </source>
</reference>
<comment type="caution">
    <text evidence="2">The sequence shown here is derived from an EMBL/GenBank/DDBJ whole genome shotgun (WGS) entry which is preliminary data.</text>
</comment>
<dbReference type="SUPFAM" id="SSF55729">
    <property type="entry name" value="Acyl-CoA N-acyltransferases (Nat)"/>
    <property type="match status" value="1"/>
</dbReference>